<dbReference type="InterPro" id="IPR014864">
    <property type="entry name" value="TF_NikR_Ni-bd_C"/>
</dbReference>
<dbReference type="HAMAP" id="MF_00476">
    <property type="entry name" value="NikR"/>
    <property type="match status" value="1"/>
</dbReference>
<accession>A0ABR9SJV4</accession>
<dbReference type="Proteomes" id="UP000715965">
    <property type="component" value="Unassembled WGS sequence"/>
</dbReference>
<keyword evidence="2" id="KW-0479">Metal-binding</keyword>
<proteinExistence type="inferred from homology"/>
<dbReference type="SUPFAM" id="SSF55021">
    <property type="entry name" value="ACT-like"/>
    <property type="match status" value="1"/>
</dbReference>
<dbReference type="InterPro" id="IPR050192">
    <property type="entry name" value="CopG/NikR_regulator"/>
</dbReference>
<comment type="function">
    <text evidence="6">Transcriptional regulator.</text>
</comment>
<dbReference type="EMBL" id="JADDOJ010000115">
    <property type="protein sequence ID" value="MBE7942628.1"/>
    <property type="molecule type" value="Genomic_DNA"/>
</dbReference>
<dbReference type="InterPro" id="IPR013321">
    <property type="entry name" value="Arc_rbn_hlx_hlx"/>
</dbReference>
<evidence type="ECO:0000313" key="8">
    <source>
        <dbReference type="EMBL" id="MBE7942628.1"/>
    </source>
</evidence>
<comment type="caution">
    <text evidence="8">The sequence shown here is derived from an EMBL/GenBank/DDBJ whole genome shotgun (WGS) entry which is preliminary data.</text>
</comment>
<dbReference type="InterPro" id="IPR027271">
    <property type="entry name" value="Acetolactate_synth/TF_NikR_C"/>
</dbReference>
<dbReference type="Gene3D" id="1.10.1220.10">
    <property type="entry name" value="Met repressor-like"/>
    <property type="match status" value="1"/>
</dbReference>
<evidence type="ECO:0000256" key="4">
    <source>
        <dbReference type="ARBA" id="ARBA00023125"/>
    </source>
</evidence>
<evidence type="ECO:0000313" key="9">
    <source>
        <dbReference type="Proteomes" id="UP000715965"/>
    </source>
</evidence>
<evidence type="ECO:0000256" key="5">
    <source>
        <dbReference type="ARBA" id="ARBA00023163"/>
    </source>
</evidence>
<keyword evidence="9" id="KW-1185">Reference proteome</keyword>
<protein>
    <recommendedName>
        <fullName evidence="6">Putative nickel-responsive regulator</fullName>
    </recommendedName>
</protein>
<evidence type="ECO:0000256" key="3">
    <source>
        <dbReference type="ARBA" id="ARBA00023015"/>
    </source>
</evidence>
<dbReference type="SUPFAM" id="SSF47598">
    <property type="entry name" value="Ribbon-helix-helix"/>
    <property type="match status" value="1"/>
</dbReference>
<dbReference type="Gene3D" id="3.30.70.1150">
    <property type="entry name" value="ACT-like. Chain A, domain 2"/>
    <property type="match status" value="1"/>
</dbReference>
<keyword evidence="5 6" id="KW-0804">Transcription</keyword>
<dbReference type="InterPro" id="IPR010985">
    <property type="entry name" value="Ribbon_hlx_hlx"/>
</dbReference>
<organism evidence="8 9">
    <name type="scientific">Ramlibacter aquaticus</name>
    <dbReference type="NCBI Taxonomy" id="2780094"/>
    <lineage>
        <taxon>Bacteria</taxon>
        <taxon>Pseudomonadati</taxon>
        <taxon>Pseudomonadota</taxon>
        <taxon>Betaproteobacteria</taxon>
        <taxon>Burkholderiales</taxon>
        <taxon>Comamonadaceae</taxon>
        <taxon>Ramlibacter</taxon>
    </lineage>
</organism>
<dbReference type="CDD" id="cd22231">
    <property type="entry name" value="RHH_NikR_HicB-like"/>
    <property type="match status" value="1"/>
</dbReference>
<keyword evidence="1" id="KW-0533">Nickel</keyword>
<dbReference type="Pfam" id="PF08753">
    <property type="entry name" value="NikR_C"/>
    <property type="match status" value="1"/>
</dbReference>
<evidence type="ECO:0000256" key="2">
    <source>
        <dbReference type="ARBA" id="ARBA00022723"/>
    </source>
</evidence>
<sequence length="158" mass="17135">MARGRNGNAGVSRIGVSLPAHLLEALDGLVARHGYESRSQAIAEVVHEKVLASRGELGDEVMVGTITLHYDRQVPGLQKRLADIQYENIDEVISSLHVHLSENQVMEVILVQGRAPRLSAIANEMLTRRGVIGGRLQLHAAAIPPIQLPAHKARPGSR</sequence>
<evidence type="ECO:0000256" key="1">
    <source>
        <dbReference type="ARBA" id="ARBA00022596"/>
    </source>
</evidence>
<gene>
    <name evidence="8" type="primary">nikR</name>
    <name evidence="8" type="ORF">IM725_18825</name>
</gene>
<evidence type="ECO:0000259" key="7">
    <source>
        <dbReference type="Pfam" id="PF08753"/>
    </source>
</evidence>
<dbReference type="InterPro" id="IPR045865">
    <property type="entry name" value="ACT-like_dom_sf"/>
</dbReference>
<keyword evidence="3 6" id="KW-0805">Transcription regulation</keyword>
<keyword evidence="4 6" id="KW-0238">DNA-binding</keyword>
<reference evidence="8 9" key="1">
    <citation type="submission" date="2020-10" db="EMBL/GenBank/DDBJ databases">
        <title>Draft genome of Ramlibacter aquaticus LMG 30558.</title>
        <authorList>
            <person name="Props R."/>
        </authorList>
    </citation>
    <scope>NUCLEOTIDE SEQUENCE [LARGE SCALE GENOMIC DNA]</scope>
    <source>
        <strain evidence="8 9">LMG 30558</strain>
    </source>
</reference>
<dbReference type="PANTHER" id="PTHR34719:SF2">
    <property type="entry name" value="NICKEL-RESPONSIVE REGULATOR"/>
    <property type="match status" value="1"/>
</dbReference>
<dbReference type="InterPro" id="IPR022988">
    <property type="entry name" value="Ni_resp_reg_NikR"/>
</dbReference>
<name>A0ABR9SJV4_9BURK</name>
<evidence type="ECO:0000256" key="6">
    <source>
        <dbReference type="HAMAP-Rule" id="MF_00476"/>
    </source>
</evidence>
<dbReference type="PANTHER" id="PTHR34719">
    <property type="entry name" value="NICKEL-RESPONSIVE REGULATOR"/>
    <property type="match status" value="1"/>
</dbReference>
<dbReference type="NCBIfam" id="NF003381">
    <property type="entry name" value="PRK04460.1"/>
    <property type="match status" value="1"/>
</dbReference>
<feature type="domain" description="Transcription factor NikR nickel binding C-terminal" evidence="7">
    <location>
        <begin position="63"/>
        <end position="138"/>
    </location>
</feature>
<comment type="caution">
    <text evidence="6">Lacks conserved residue(s) required for the propagation of feature annotation.</text>
</comment>
<comment type="similarity">
    <text evidence="6">Belongs to the transcriptional regulatory CopG/NikR family.</text>
</comment>